<proteinExistence type="predicted"/>
<dbReference type="RefSeq" id="XP_025769883.1">
    <property type="nucleotide sequence ID" value="XM_025914098.1"/>
</dbReference>
<feature type="compositionally biased region" description="Low complexity" evidence="1">
    <location>
        <begin position="154"/>
        <end position="165"/>
    </location>
</feature>
<evidence type="ECO:0000313" key="2">
    <source>
        <dbReference type="Proteomes" id="UP000515131"/>
    </source>
</evidence>
<reference evidence="3" key="1">
    <citation type="submission" date="2025-08" db="UniProtKB">
        <authorList>
            <consortium name="RefSeq"/>
        </authorList>
    </citation>
    <scope>IDENTIFICATION</scope>
    <source>
        <tissue evidence="3">Blood</tissue>
    </source>
</reference>
<feature type="compositionally biased region" description="Gly residues" evidence="1">
    <location>
        <begin position="95"/>
        <end position="105"/>
    </location>
</feature>
<feature type="compositionally biased region" description="Basic and acidic residues" evidence="1">
    <location>
        <begin position="254"/>
        <end position="292"/>
    </location>
</feature>
<dbReference type="PANTHER" id="PTHR17117:SF3">
    <property type="entry name" value="NADH DEHYDROGENASE [UBIQUINONE] FLAVOPROTEIN 3, MITOCHONDRIAL"/>
    <property type="match status" value="1"/>
</dbReference>
<feature type="compositionally biased region" description="Basic and acidic residues" evidence="1">
    <location>
        <begin position="209"/>
        <end position="226"/>
    </location>
</feature>
<dbReference type="AlphaFoldDB" id="A0A6P6H2W5"/>
<feature type="compositionally biased region" description="Basic and acidic residues" evidence="1">
    <location>
        <begin position="329"/>
        <end position="343"/>
    </location>
</feature>
<evidence type="ECO:0000313" key="3">
    <source>
        <dbReference type="RefSeq" id="XP_025769883.1"/>
    </source>
</evidence>
<gene>
    <name evidence="3" type="primary">NDUFV3</name>
</gene>
<keyword evidence="2" id="KW-1185">Reference proteome</keyword>
<feature type="compositionally biased region" description="Basic and acidic residues" evidence="1">
    <location>
        <begin position="139"/>
        <end position="153"/>
    </location>
</feature>
<evidence type="ECO:0000256" key="1">
    <source>
        <dbReference type="SAM" id="MobiDB-lite"/>
    </source>
</evidence>
<dbReference type="PANTHER" id="PTHR17117">
    <property type="entry name" value="NADH-UBIQUINONE OXIDOREDUCTASE"/>
    <property type="match status" value="1"/>
</dbReference>
<name>A0A6P6H2W5_PUMCO</name>
<organism evidence="2 3">
    <name type="scientific">Puma concolor</name>
    <name type="common">Mountain lion</name>
    <name type="synonym">Felis concolor</name>
    <dbReference type="NCBI Taxonomy" id="9696"/>
    <lineage>
        <taxon>Eukaryota</taxon>
        <taxon>Metazoa</taxon>
        <taxon>Chordata</taxon>
        <taxon>Craniata</taxon>
        <taxon>Vertebrata</taxon>
        <taxon>Euteleostomi</taxon>
        <taxon>Mammalia</taxon>
        <taxon>Eutheria</taxon>
        <taxon>Laurasiatheria</taxon>
        <taxon>Carnivora</taxon>
        <taxon>Feliformia</taxon>
        <taxon>Felidae</taxon>
        <taxon>Felinae</taxon>
        <taxon>Puma</taxon>
    </lineage>
</organism>
<dbReference type="CTD" id="4731"/>
<dbReference type="GO" id="GO:0045271">
    <property type="term" value="C:respiratory chain complex I"/>
    <property type="evidence" value="ECO:0007669"/>
    <property type="project" value="InterPro"/>
</dbReference>
<sequence>MAASLLLRQGRSGAMKTMLLDARVFRGLAPSVSLSAESGKSEKGLPPNPKKQSPPKNVVEPKERGQLVATPTAAELSKNLSSPRAHPSVVSPGGLVAGPGPGSGPEGSMLFTAEGAPEFRSRKTVVETPQKVPSPLRKQGTDAKALRESRGDDSSSSSSSSSSSDSDSEGEGESSTADPQGTSRGRGGPPRPQASRPLEDGAPRMAVVAKEKPRSPPDVPPPERPRPVKKKGGTIKPPEDRKDTKRKTTTPKSQADKEFMKQNVKEKQFQKILRSSETDKEGQKLPKAEEVLPAHTESGLSTQPAGGPAPIQWRERTGTARPPPAAPEASERHRGRHAAERGGEVAFPLFSKENLGAQVTEGTLKAPGETLEGQAPVRSLKPVPAPSEGSDFQDKAAGPEPEGGAGMAEDPAPPGGPDGTQESAHAASASEPLDSATYKNLQHHDYTPYTFLDLNLDLSKFRMPQPSSGRESPRH</sequence>
<dbReference type="Proteomes" id="UP000515131">
    <property type="component" value="Unplaced"/>
</dbReference>
<dbReference type="GO" id="GO:0042775">
    <property type="term" value="P:mitochondrial ATP synthesis coupled electron transport"/>
    <property type="evidence" value="ECO:0007669"/>
    <property type="project" value="TreeGrafter"/>
</dbReference>
<dbReference type="Pfam" id="PF15880">
    <property type="entry name" value="NDUFV3"/>
    <property type="match status" value="1"/>
</dbReference>
<dbReference type="GeneID" id="112850447"/>
<dbReference type="GO" id="GO:0005743">
    <property type="term" value="C:mitochondrial inner membrane"/>
    <property type="evidence" value="ECO:0007669"/>
    <property type="project" value="UniProtKB-SubCell"/>
</dbReference>
<protein>
    <submittedName>
        <fullName evidence="3">NADH dehydrogenase [ubiquinone] flavoprotein 3, mitochondrial</fullName>
    </submittedName>
</protein>
<dbReference type="InterPro" id="IPR026193">
    <property type="entry name" value="NDUFV3"/>
</dbReference>
<dbReference type="KEGG" id="pcoo:112850447"/>
<accession>A0A6P6H2W5</accession>
<feature type="region of interest" description="Disordered" evidence="1">
    <location>
        <begin position="32"/>
        <end position="441"/>
    </location>
</feature>